<evidence type="ECO:0000256" key="4">
    <source>
        <dbReference type="ARBA" id="ARBA00022676"/>
    </source>
</evidence>
<evidence type="ECO:0000256" key="14">
    <source>
        <dbReference type="ARBA" id="ARBA00049902"/>
    </source>
</evidence>
<feature type="compositionally biased region" description="Low complexity" evidence="15">
    <location>
        <begin position="857"/>
        <end position="876"/>
    </location>
</feature>
<organism evidence="18 19">
    <name type="scientific">Lacticaseibacillus yichunensis</name>
    <dbReference type="NCBI Taxonomy" id="2486015"/>
    <lineage>
        <taxon>Bacteria</taxon>
        <taxon>Bacillati</taxon>
        <taxon>Bacillota</taxon>
        <taxon>Bacilli</taxon>
        <taxon>Lactobacillales</taxon>
        <taxon>Lactobacillaceae</taxon>
        <taxon>Lacticaseibacillus</taxon>
    </lineage>
</organism>
<feature type="compositionally biased region" description="Acidic residues" evidence="15">
    <location>
        <begin position="834"/>
        <end position="845"/>
    </location>
</feature>
<dbReference type="EC" id="2.4.-.-" evidence="18"/>
<accession>A0ABW4CMQ7</accession>
<dbReference type="GO" id="GO:0016757">
    <property type="term" value="F:glycosyltransferase activity"/>
    <property type="evidence" value="ECO:0007669"/>
    <property type="project" value="UniProtKB-KW"/>
</dbReference>
<evidence type="ECO:0000256" key="12">
    <source>
        <dbReference type="ARBA" id="ARBA00023316"/>
    </source>
</evidence>
<keyword evidence="2" id="KW-0378">Hydrolase</keyword>
<evidence type="ECO:0000256" key="3">
    <source>
        <dbReference type="ARBA" id="ARBA00022670"/>
    </source>
</evidence>
<dbReference type="EMBL" id="JBHTOG010000003">
    <property type="protein sequence ID" value="MFD1431318.1"/>
    <property type="molecule type" value="Genomic_DNA"/>
</dbReference>
<dbReference type="Gene3D" id="3.40.50.12800">
    <property type="match status" value="1"/>
</dbReference>
<gene>
    <name evidence="18" type="ORF">ACFQ47_01165</name>
</gene>
<evidence type="ECO:0000313" key="19">
    <source>
        <dbReference type="Proteomes" id="UP001597192"/>
    </source>
</evidence>
<dbReference type="InterPro" id="IPR050396">
    <property type="entry name" value="Glycosyltr_51/Transpeptidase"/>
</dbReference>
<keyword evidence="1" id="KW-1003">Cell membrane</keyword>
<dbReference type="Gene3D" id="1.10.3810.10">
    <property type="entry name" value="Biosynthetic peptidoglycan transglycosylase-like"/>
    <property type="match status" value="1"/>
</dbReference>
<feature type="domain" description="Glycosyl transferase family 51" evidence="17">
    <location>
        <begin position="110"/>
        <end position="296"/>
    </location>
</feature>
<keyword evidence="10 16" id="KW-0472">Membrane</keyword>
<evidence type="ECO:0000256" key="15">
    <source>
        <dbReference type="SAM" id="MobiDB-lite"/>
    </source>
</evidence>
<evidence type="ECO:0000256" key="6">
    <source>
        <dbReference type="ARBA" id="ARBA00022692"/>
    </source>
</evidence>
<evidence type="ECO:0000256" key="2">
    <source>
        <dbReference type="ARBA" id="ARBA00022645"/>
    </source>
</evidence>
<evidence type="ECO:0000256" key="13">
    <source>
        <dbReference type="ARBA" id="ARBA00034000"/>
    </source>
</evidence>
<keyword evidence="12" id="KW-0961">Cell wall biogenesis/degradation</keyword>
<name>A0ABW4CMQ7_9LACO</name>
<evidence type="ECO:0000256" key="1">
    <source>
        <dbReference type="ARBA" id="ARBA00022475"/>
    </source>
</evidence>
<dbReference type="Pfam" id="PF00912">
    <property type="entry name" value="Transgly"/>
    <property type="match status" value="1"/>
</dbReference>
<keyword evidence="6 16" id="KW-0812">Transmembrane</keyword>
<reference evidence="19" key="1">
    <citation type="journal article" date="2019" name="Int. J. Syst. Evol. Microbiol.">
        <title>The Global Catalogue of Microorganisms (GCM) 10K type strain sequencing project: providing services to taxonomists for standard genome sequencing and annotation.</title>
        <authorList>
            <consortium name="The Broad Institute Genomics Platform"/>
            <consortium name="The Broad Institute Genome Sequencing Center for Infectious Disease"/>
            <person name="Wu L."/>
            <person name="Ma J."/>
        </authorList>
    </citation>
    <scope>NUCLEOTIDE SEQUENCE [LARGE SCALE GENOMIC DNA]</scope>
    <source>
        <strain evidence="19">CCM 8947</strain>
    </source>
</reference>
<evidence type="ECO:0000256" key="5">
    <source>
        <dbReference type="ARBA" id="ARBA00022679"/>
    </source>
</evidence>
<evidence type="ECO:0000256" key="7">
    <source>
        <dbReference type="ARBA" id="ARBA00022960"/>
    </source>
</evidence>
<evidence type="ECO:0000256" key="10">
    <source>
        <dbReference type="ARBA" id="ARBA00023136"/>
    </source>
</evidence>
<comment type="catalytic activity">
    <reaction evidence="14">
        <text>[GlcNAc-(1-&gt;4)-Mur2Ac(oyl-L-Ala-gamma-D-Glu-L-Lys-D-Ala-D-Ala)](n)-di-trans,octa-cis-undecaprenyl diphosphate + beta-D-GlcNAc-(1-&gt;4)-Mur2Ac(oyl-L-Ala-gamma-D-Glu-L-Lys-D-Ala-D-Ala)-di-trans,octa-cis-undecaprenyl diphosphate = [GlcNAc-(1-&gt;4)-Mur2Ac(oyl-L-Ala-gamma-D-Glu-L-Lys-D-Ala-D-Ala)](n+1)-di-trans,octa-cis-undecaprenyl diphosphate + di-trans,octa-cis-undecaprenyl diphosphate + H(+)</text>
        <dbReference type="Rhea" id="RHEA:23708"/>
        <dbReference type="Rhea" id="RHEA-COMP:9602"/>
        <dbReference type="Rhea" id="RHEA-COMP:9603"/>
        <dbReference type="ChEBI" id="CHEBI:15378"/>
        <dbReference type="ChEBI" id="CHEBI:58405"/>
        <dbReference type="ChEBI" id="CHEBI:60033"/>
        <dbReference type="ChEBI" id="CHEBI:78435"/>
        <dbReference type="EC" id="2.4.99.28"/>
    </reaction>
</comment>
<dbReference type="RefSeq" id="WP_225423170.1">
    <property type="nucleotide sequence ID" value="NZ_JBHTOG010000003.1"/>
</dbReference>
<protein>
    <submittedName>
        <fullName evidence="18">Transglycosylase domain-containing protein</fullName>
        <ecNumber evidence="18">2.4.-.-</ecNumber>
    </submittedName>
</protein>
<dbReference type="Gene3D" id="3.40.710.10">
    <property type="entry name" value="DD-peptidase/beta-lactamase superfamily"/>
    <property type="match status" value="1"/>
</dbReference>
<comment type="caution">
    <text evidence="18">The sequence shown here is derived from an EMBL/GenBank/DDBJ whole genome shotgun (WGS) entry which is preliminary data.</text>
</comment>
<keyword evidence="2" id="KW-0121">Carboxypeptidase</keyword>
<keyword evidence="19" id="KW-1185">Reference proteome</keyword>
<feature type="transmembrane region" description="Helical" evidence="16">
    <location>
        <begin position="51"/>
        <end position="75"/>
    </location>
</feature>
<dbReference type="InterPro" id="IPR012338">
    <property type="entry name" value="Beta-lactam/transpept-like"/>
</dbReference>
<keyword evidence="9 16" id="KW-1133">Transmembrane helix</keyword>
<feature type="region of interest" description="Disordered" evidence="15">
    <location>
        <begin position="804"/>
        <end position="899"/>
    </location>
</feature>
<dbReference type="PANTHER" id="PTHR32282:SF32">
    <property type="entry name" value="PENICILLIN-BINDING PROTEIN 2A"/>
    <property type="match status" value="1"/>
</dbReference>
<dbReference type="SUPFAM" id="SSF53955">
    <property type="entry name" value="Lysozyme-like"/>
    <property type="match status" value="1"/>
</dbReference>
<feature type="compositionally biased region" description="Polar residues" evidence="15">
    <location>
        <begin position="882"/>
        <end position="899"/>
    </location>
</feature>
<keyword evidence="4 18" id="KW-0328">Glycosyltransferase</keyword>
<feature type="compositionally biased region" description="Basic and acidic residues" evidence="15">
    <location>
        <begin position="846"/>
        <end position="856"/>
    </location>
</feature>
<evidence type="ECO:0000256" key="9">
    <source>
        <dbReference type="ARBA" id="ARBA00022989"/>
    </source>
</evidence>
<keyword evidence="5 18" id="KW-0808">Transferase</keyword>
<keyword evidence="8" id="KW-0573">Peptidoglycan synthesis</keyword>
<keyword evidence="3" id="KW-0645">Protease</keyword>
<dbReference type="InterPro" id="IPR023346">
    <property type="entry name" value="Lysozyme-like_dom_sf"/>
</dbReference>
<dbReference type="Gene3D" id="3.90.1310.40">
    <property type="match status" value="1"/>
</dbReference>
<dbReference type="SUPFAM" id="SSF56601">
    <property type="entry name" value="beta-lactamase/transpeptidase-like"/>
    <property type="match status" value="1"/>
</dbReference>
<evidence type="ECO:0000313" key="18">
    <source>
        <dbReference type="EMBL" id="MFD1431318.1"/>
    </source>
</evidence>
<keyword evidence="7" id="KW-0133">Cell shape</keyword>
<dbReference type="Proteomes" id="UP001597192">
    <property type="component" value="Unassembled WGS sequence"/>
</dbReference>
<keyword evidence="11" id="KW-0511">Multifunctional enzyme</keyword>
<dbReference type="InterPro" id="IPR001264">
    <property type="entry name" value="Glyco_trans_51"/>
</dbReference>
<sequence length="899" mass="98334">MKRKRSNQTWWQRRVAGLSEKTRRQPQSLPPFSRKTWPLYADITVQTIKSLAYYFIGALFIGGCFAGGLLAGYFASIIDQTPVPTKAAMTKTLNNVSASTTLYWAKNVEISHVKSDLIRDTVSIDKMSPWVQKAIIATEDENFYQHSGVVPKALVRALVSEVTGIGSQTGGSTLTQQVVKMQYLSNETTFKRKAIEIMYALRLNHYFSKQEILQEYLNIATLGRNNKGQNIAGVQTAAKGLFGVDAAHLTLPQAAYIAGLPQSPSVYTPYTITGSLKPAKELAYGLDRQKTVLFRMYRAGSITKKQYTAAKAYDLKKDFLPQQSATSATQKYSYVYNMVYDQAIEVLAKQLAQTDGHSESDYNKNAALAQTYEAQAEELLTTKGYQVTSTLNKTVYDTMQTVLANNKNSFGQTYTSTETDPKTGEPTTITEPVQNGSILLDNDTGAVLGFIGGVSGELNHIYTTRSPGSSIKPLLVYGPAIENKLIGSETMLADFPNNFVNYSVTDYGNTIQNRFLSATEALKWSYNVPAVHLYDKVRQTVSVKKYMDAMGITTLTDRDYQTLGLALGGSDYGLTVQENASAFSTFARGGTHVDAYVIDKIVDPLGKVIYQHKKPKATQVFSKATAYIMQQMMHNVVSTGTAATLSWQLNFNDTNVFGKTGTSNDYKDLWFVGSTPGVTLASWIGYDNNNGTAHTLSTNASQYNINFWAALANAIYAKIPQSFKLTDSMARPSTVKSVKVNAYTGLPAADVSFDGTTYKLSANTLTSLYNDWEPSKSTANFAIGGNDEDYKLFWQHLTGANNGYGVVSKGNKRATVKKSTTSASTTEKKKEEEADKEDEEDDADEKETPSTEDKADTAATSSSAASSSSSQATTSSERTDTGRTQSQQGNTETGTGSKD</sequence>
<evidence type="ECO:0000256" key="16">
    <source>
        <dbReference type="SAM" id="Phobius"/>
    </source>
</evidence>
<dbReference type="PANTHER" id="PTHR32282">
    <property type="entry name" value="BINDING PROTEIN TRANSPEPTIDASE, PUTATIVE-RELATED"/>
    <property type="match status" value="1"/>
</dbReference>
<evidence type="ECO:0000256" key="11">
    <source>
        <dbReference type="ARBA" id="ARBA00023268"/>
    </source>
</evidence>
<dbReference type="InterPro" id="IPR036950">
    <property type="entry name" value="PBP_transglycosylase"/>
</dbReference>
<proteinExistence type="predicted"/>
<evidence type="ECO:0000256" key="8">
    <source>
        <dbReference type="ARBA" id="ARBA00022984"/>
    </source>
</evidence>
<evidence type="ECO:0000259" key="17">
    <source>
        <dbReference type="Pfam" id="PF00912"/>
    </source>
</evidence>
<comment type="catalytic activity">
    <reaction evidence="13">
        <text>Preferential cleavage: (Ac)2-L-Lys-D-Ala-|-D-Ala. Also transpeptidation of peptidyl-alanyl moieties that are N-acyl substituents of D-alanine.</text>
        <dbReference type="EC" id="3.4.16.4"/>
    </reaction>
</comment>